<dbReference type="Pfam" id="PF05594">
    <property type="entry name" value="Fil_haemagg"/>
    <property type="match status" value="3"/>
</dbReference>
<reference evidence="4 5" key="1">
    <citation type="submission" date="2020-03" db="EMBL/GenBank/DDBJ databases">
        <title>Hydrogenophaga sp. nov. isolated from cyanobacterial mat.</title>
        <authorList>
            <person name="Thorat V."/>
            <person name="Kirdat K."/>
            <person name="Tiwarekar B."/>
            <person name="Costa E.D."/>
            <person name="Yadav A."/>
        </authorList>
    </citation>
    <scope>NUCLEOTIDE SEQUENCE [LARGE SCALE GENOMIC DNA]</scope>
    <source>
        <strain evidence="4 5">BA0156</strain>
    </source>
</reference>
<dbReference type="EMBL" id="CP049989">
    <property type="protein sequence ID" value="QIM54531.1"/>
    <property type="molecule type" value="Genomic_DNA"/>
</dbReference>
<dbReference type="InterPro" id="IPR008619">
    <property type="entry name" value="Filamentous_hemagglutn_rpt"/>
</dbReference>
<dbReference type="Pfam" id="PF13332">
    <property type="entry name" value="Fil_haemagg_2"/>
    <property type="match status" value="5"/>
</dbReference>
<dbReference type="InterPro" id="IPR053024">
    <property type="entry name" value="Fungal_surface_NADase"/>
</dbReference>
<feature type="chain" id="PRO_5026101669" evidence="2">
    <location>
        <begin position="24"/>
        <end position="2070"/>
    </location>
</feature>
<dbReference type="PANTHER" id="PTHR42059:SF1">
    <property type="entry name" value="TNT DOMAIN-CONTAINING PROTEIN"/>
    <property type="match status" value="1"/>
</dbReference>
<dbReference type="Pfam" id="PF05860">
    <property type="entry name" value="TPS"/>
    <property type="match status" value="1"/>
</dbReference>
<dbReference type="InterPro" id="IPR008638">
    <property type="entry name" value="FhaB/CdiA-like_TPS"/>
</dbReference>
<dbReference type="SMART" id="SM00912">
    <property type="entry name" value="Haemagg_act"/>
    <property type="match status" value="1"/>
</dbReference>
<keyword evidence="5" id="KW-1185">Reference proteome</keyword>
<keyword evidence="2" id="KW-0732">Signal</keyword>
<feature type="compositionally biased region" description="Low complexity" evidence="1">
    <location>
        <begin position="1171"/>
        <end position="1180"/>
    </location>
</feature>
<feature type="compositionally biased region" description="Polar residues" evidence="1">
    <location>
        <begin position="518"/>
        <end position="528"/>
    </location>
</feature>
<feature type="signal peptide" evidence="2">
    <location>
        <begin position="1"/>
        <end position="23"/>
    </location>
</feature>
<dbReference type="GO" id="GO:0050135">
    <property type="term" value="F:NADP+ nucleosidase activity"/>
    <property type="evidence" value="ECO:0007669"/>
    <property type="project" value="InterPro"/>
</dbReference>
<dbReference type="RefSeq" id="WP_166230607.1">
    <property type="nucleotide sequence ID" value="NZ_CP049989.1"/>
</dbReference>
<accession>A0A6G8IMZ4</accession>
<dbReference type="Proteomes" id="UP000503162">
    <property type="component" value="Chromosome"/>
</dbReference>
<dbReference type="InterPro" id="IPR010069">
    <property type="entry name" value="CdiA_FHA1_rpt"/>
</dbReference>
<dbReference type="NCBIfam" id="TIGR01901">
    <property type="entry name" value="adhes_NPXG"/>
    <property type="match status" value="1"/>
</dbReference>
<dbReference type="Gene3D" id="2.160.20.10">
    <property type="entry name" value="Single-stranded right-handed beta-helix, Pectin lyase-like"/>
    <property type="match status" value="1"/>
</dbReference>
<dbReference type="InterPro" id="IPR025331">
    <property type="entry name" value="TNT"/>
</dbReference>
<feature type="region of interest" description="Disordered" evidence="1">
    <location>
        <begin position="1566"/>
        <end position="1626"/>
    </location>
</feature>
<organism evidence="4 5">
    <name type="scientific">Hydrogenophaga crocea</name>
    <dbReference type="NCBI Taxonomy" id="2716225"/>
    <lineage>
        <taxon>Bacteria</taxon>
        <taxon>Pseudomonadati</taxon>
        <taxon>Pseudomonadota</taxon>
        <taxon>Betaproteobacteria</taxon>
        <taxon>Burkholderiales</taxon>
        <taxon>Comamonadaceae</taxon>
        <taxon>Hydrogenophaga</taxon>
    </lineage>
</organism>
<feature type="compositionally biased region" description="Pro residues" evidence="1">
    <location>
        <begin position="507"/>
        <end position="516"/>
    </location>
</feature>
<gene>
    <name evidence="4" type="ORF">G9Q37_21355</name>
</gene>
<evidence type="ECO:0000313" key="4">
    <source>
        <dbReference type="EMBL" id="QIM54531.1"/>
    </source>
</evidence>
<dbReference type="SUPFAM" id="SSF51126">
    <property type="entry name" value="Pectin lyase-like"/>
    <property type="match status" value="1"/>
</dbReference>
<dbReference type="PANTHER" id="PTHR42059">
    <property type="entry name" value="TNT DOMAIN-CONTAINING PROTEIN"/>
    <property type="match status" value="1"/>
</dbReference>
<feature type="region of interest" description="Disordered" evidence="1">
    <location>
        <begin position="506"/>
        <end position="528"/>
    </location>
</feature>
<dbReference type="NCBIfam" id="TIGR01731">
    <property type="entry name" value="fil_hemag_20aa"/>
    <property type="match status" value="7"/>
</dbReference>
<feature type="compositionally biased region" description="Basic and acidic residues" evidence="1">
    <location>
        <begin position="1666"/>
        <end position="1675"/>
    </location>
</feature>
<evidence type="ECO:0000313" key="5">
    <source>
        <dbReference type="Proteomes" id="UP000503162"/>
    </source>
</evidence>
<feature type="region of interest" description="Disordered" evidence="1">
    <location>
        <begin position="1666"/>
        <end position="1693"/>
    </location>
</feature>
<keyword evidence="4" id="KW-0378">Hydrolase</keyword>
<dbReference type="Pfam" id="PF14021">
    <property type="entry name" value="TNT"/>
    <property type="match status" value="1"/>
</dbReference>
<dbReference type="InterPro" id="IPR025157">
    <property type="entry name" value="Hemagglutinin_rpt"/>
</dbReference>
<evidence type="ECO:0000256" key="2">
    <source>
        <dbReference type="SAM" id="SignalP"/>
    </source>
</evidence>
<evidence type="ECO:0000256" key="1">
    <source>
        <dbReference type="SAM" id="MobiDB-lite"/>
    </source>
</evidence>
<sequence length="2070" mass="213374">MPPTPPRRLLFALLLSAGAALHAQILVDRSAPGHQRPTVLSAANGVPLVNIQTPSASGVSFNRYSQFDIGPGGAVLNNGSSASNTQLAGWVSGNPWLGNAPARVIVNQVNSQNPSYLNGPIEVAGQRAEVVVANPAGLSVNGGRFINAQGVTLVTGTPVITDGALEAFRVTGGSVFIGELGLDLSSADHARILARAMAINGGLWANRLTVVTGSNAVRALASGDAATAQALAATGAAPDYLLDVAAIGGMYAQHIYLRGTEAGLGVNNRGALNAQGRLQLRADGQLVNTGTVLGGDTVDIDTARVDNRGQVLGGSVAIRTGVLDNGEGAVIAARGPLTIDAQERITNRRGALLLSGGDMALTTGRLENRSARIEALGDLDVRAGSLLNANEHLQTEVIEGEGVGRTLYFTPAGEVDTQAVAWMAVKPYGLSGGDDYTRQGRAWILRKGSVWADPVYSTWYHGPEPFEAAGWVSVGSGDSEGQVWQDARFAYTRDDPIWAALDVTPPAGGPPGPMPRPTQGSDTPWNQTADPKALAEWQAQAAPWVALGEKLAALRAAINSELLPFDIQQTVVERRPALRTLHSEPGQILAGGQMRLDVGGPLLNQDSAIVAGGALRLPGVSVDNRATEVPARITRRGTALTWGVVDHTCNAIECDTEYGWVATPVDQSLPTILKAPVGRVAQAAPDAPTALPIDLGSVLFAPVADPAAGHLYETDPRFTDRRQWLDADLQLALLGLDAHALAPRLGDGFIEQRLVGEQIGTRTGQRRLDGFDDDEAQYRALLEAGATFAQAHELRPGIALSAGQVAALTSDIVWLEAQTVTLPDGRTATALVPRVYLRPRAGDLSPEGALLAGQTVQLDLSGGFVNGGTVAGRDLVLIDAQGVRSSGRIGSQGITALRTTQDIAVDGGALTARDALVVEAGRDLQVSSTTSASADGQVALRDRVARLQVTGEAGVLLAQAGRDLALNAAAVQGDRVGLQAGRDLSLGTVDTHENLDATRDERNYGRVARSAEAGTVVGGKTVALSAGRDANLRAAQVQADGDLQVDAGRDLNIAAGEARYEVAHGLHASDGDFMGATSTETRRLDAHTQAQGSALGGRQVSLNAGRDVRVQGSDVVADENLQVGAGRDVRVTSQATTERHERFNEETTHGVFGGNAGVTLGSEQQSREQRSSGTGAAGSTLGTIAGNVDIRAGGAYEQSGSDVLTGAGDIDVRARSIAITDTTTTEQRWQRDKARQGGISIGVSGAVVEAMQGVAESVEAIGKTDDRRMQALGAATAGLQTAQAVSAASQAAGGGASGISLNISIGGSSSQSTTEGSARTAQASRVSAGGRVNLIASGAGADSDIVVRGSDIRAGTTARLKADGDVELRAAENTVHERTDSRNQSASVGVGFALGGGGAGFGITASASAGKGHAEGEMLTHRNSHVEAGQQVVIESGGDTTLAGAVVSAERVQADIGGDLRIDSPQDHLRYRERSQQAGGSVSFGAGAVTGGSLSASGTRIDSDYASVGEQSGLRAGNGGFDVHVKGKTTLNGGAITSTQAAVEAGRNRFESEGGAALTDIQNRETHSAESAGATVGVGEKQSGSGMGWGSEEGKAASTTHAGISGIAGNKSARTGDAGTGLTPTFDKDRVRNEVNAQVSITKGFGQQASKAIGDFSANQLKEAEHKLQQAREAEASGDASRASQLRGEAQQLQDDWGDQGTMRLLAHTVVGGLAGGATGAAGAATGTLSAPVVADALQAAGIVGPLADSLTALASTVAGGMVGGTAGAGSALNEVTNNYLSHQERQAFNKADKACKTSGQQCDTAAALKYKDELSDRLLANAVASCEGSACNETVNYINQQLAAVGCTAPQACPDQSTLLGYWRVAQQKAQGLEAVYPEAWLLDAKAALDLAKLGIHVATGGGNGSLRALDALGKTSADEMTKVSNNALRDDWQQFDHFRSPTSTRPGGEWDWQQQAPNNGAVPGTAKTVTMDVGNTLDRYGSRSGQYFSPVDTPLEQRALPPGKQADPYEQYSVLKPFTVVEEKVAPAFNQPGGGVQMRAVIPEVKNGYANIDELIQYGYLKNMRVKP</sequence>
<name>A0A6G8IMZ4_9BURK</name>
<feature type="domain" description="Filamentous haemagglutinin FhaB/tRNA nuclease CdiA-like TPS" evidence="3">
    <location>
        <begin position="43"/>
        <end position="163"/>
    </location>
</feature>
<proteinExistence type="predicted"/>
<feature type="region of interest" description="Disordered" evidence="1">
    <location>
        <begin position="1148"/>
        <end position="1180"/>
    </location>
</feature>
<dbReference type="InterPro" id="IPR011050">
    <property type="entry name" value="Pectin_lyase_fold/virulence"/>
</dbReference>
<protein>
    <submittedName>
        <fullName evidence="4">Glycohydrolase toxin TNT-related protein</fullName>
    </submittedName>
</protein>
<dbReference type="InterPro" id="IPR012334">
    <property type="entry name" value="Pectin_lyas_fold"/>
</dbReference>
<evidence type="ECO:0000259" key="3">
    <source>
        <dbReference type="SMART" id="SM00912"/>
    </source>
</evidence>
<dbReference type="KEGG" id="hcz:G9Q37_21355"/>